<dbReference type="Pfam" id="PF00078">
    <property type="entry name" value="RVT_1"/>
    <property type="match status" value="1"/>
</dbReference>
<dbReference type="InterPro" id="IPR021109">
    <property type="entry name" value="Peptidase_aspartic_dom_sf"/>
</dbReference>
<evidence type="ECO:0000313" key="4">
    <source>
        <dbReference type="EMBL" id="OWZ02026.1"/>
    </source>
</evidence>
<dbReference type="InterPro" id="IPR041577">
    <property type="entry name" value="RT_RNaseH_2"/>
</dbReference>
<evidence type="ECO:0000259" key="3">
    <source>
        <dbReference type="Pfam" id="PF17919"/>
    </source>
</evidence>
<dbReference type="OrthoDB" id="116642at2759"/>
<dbReference type="Proteomes" id="UP000198211">
    <property type="component" value="Unassembled WGS sequence"/>
</dbReference>
<feature type="region of interest" description="Disordered" evidence="1">
    <location>
        <begin position="515"/>
        <end position="566"/>
    </location>
</feature>
<evidence type="ECO:0000259" key="2">
    <source>
        <dbReference type="Pfam" id="PF00078"/>
    </source>
</evidence>
<proteinExistence type="predicted"/>
<reference evidence="5" key="1">
    <citation type="submission" date="2017-03" db="EMBL/GenBank/DDBJ databases">
        <title>Phytopthora megakarya and P. palmivora, two closely related causual agents of cacao black pod achieved similar genome size and gene model numbers by different mechanisms.</title>
        <authorList>
            <person name="Ali S."/>
            <person name="Shao J."/>
            <person name="Larry D.J."/>
            <person name="Kronmiller B."/>
            <person name="Shen D."/>
            <person name="Strem M.D."/>
            <person name="Melnick R.L."/>
            <person name="Guiltinan M.J."/>
            <person name="Tyler B.M."/>
            <person name="Meinhardt L.W."/>
            <person name="Bailey B.A."/>
        </authorList>
    </citation>
    <scope>NUCLEOTIDE SEQUENCE [LARGE SCALE GENOMIC DNA]</scope>
    <source>
        <strain evidence="5">zdho120</strain>
    </source>
</reference>
<accession>A0A225V8B1</accession>
<dbReference type="CDD" id="cd01647">
    <property type="entry name" value="RT_LTR"/>
    <property type="match status" value="1"/>
</dbReference>
<dbReference type="InterPro" id="IPR051320">
    <property type="entry name" value="Viral_Replic_Matur_Polypro"/>
</dbReference>
<dbReference type="InterPro" id="IPR043502">
    <property type="entry name" value="DNA/RNA_pol_sf"/>
</dbReference>
<feature type="compositionally biased region" description="Polar residues" evidence="1">
    <location>
        <begin position="540"/>
        <end position="560"/>
    </location>
</feature>
<dbReference type="EMBL" id="NBNE01006450">
    <property type="protein sequence ID" value="OWZ02026.1"/>
    <property type="molecule type" value="Genomic_DNA"/>
</dbReference>
<organism evidence="4 5">
    <name type="scientific">Phytophthora megakarya</name>
    <dbReference type="NCBI Taxonomy" id="4795"/>
    <lineage>
        <taxon>Eukaryota</taxon>
        <taxon>Sar</taxon>
        <taxon>Stramenopiles</taxon>
        <taxon>Oomycota</taxon>
        <taxon>Peronosporomycetes</taxon>
        <taxon>Peronosporales</taxon>
        <taxon>Peronosporaceae</taxon>
        <taxon>Phytophthora</taxon>
    </lineage>
</organism>
<sequence>MGTTIDDTRTRILLDNGANVSMISAAYAKRLRLREVSDHGRSLEARGINPGVLETRRRTLVKITLGWERVYEFEMWIMEHSAGVDVVYDWTYSTALPDYRTRSHRLVPRMTNRMEPKSSVGRPRTFTSHEVSGESSDCTLAWNTRVMDPKDQTTGTDSDGIPQGKPVWVRLTNVSDGTARWYKHSSVVQWILKGELPREVGYVRLDSRKYNEWQGLAYAEGCNLLQKEKELYECWLAEQPPAVERQEYTTPTHILARPNEDSVAPRKLVLGRPESDDRGDGVNSLNSVKMHDDSEASVTAGFDEAQAVSPTRTQHNFRTPGTHIPNEVELADYAHELAFLPDLTEPSSMVLDYTGPNVMNKSLGEDENENSLSIRSGAHVDQTKSTANAITMLKKNGVEIRLCIDYKRANAVTTIMEYAMPLVDDLLTDMDAYLWFYSLDAASGFWAVMMTERAQKVSAFVCPLEHFGWRRMPFGLKNAPMIYQRMMDNALWGFVQPKVGWKEYSERSRLAQEDVERTKIGVTEGSTRPPSKFEADRKSASNPDPVSDLANSSVGDTFTNGEPDESSLVPVLDRRSVVDDICFGSETFDGCLSTLDRLLRRFTDCRISVSFTTSIFVQSRVDFLSHEVSVRFIQDFAVYAAALYQLKEEDFEPGSDLSVARQSFAKLQQKIGDAPILRHFDRQKEVHVTQFANEWALSSTFTQEHDGKMHPVRFCGRVLKEAEMNYGRAEKEVQALLLLLKTCYTQLAGCTIQVYTRFSTLEWVHTFKSLRPNSP</sequence>
<comment type="caution">
    <text evidence="4">The sequence shown here is derived from an EMBL/GenBank/DDBJ whole genome shotgun (WGS) entry which is preliminary data.</text>
</comment>
<dbReference type="Gene3D" id="3.30.70.270">
    <property type="match status" value="2"/>
</dbReference>
<dbReference type="Gene3D" id="3.10.10.10">
    <property type="entry name" value="HIV Type 1 Reverse Transcriptase, subunit A, domain 1"/>
    <property type="match status" value="1"/>
</dbReference>
<dbReference type="AlphaFoldDB" id="A0A225V8B1"/>
<feature type="domain" description="Reverse transcriptase" evidence="2">
    <location>
        <begin position="394"/>
        <end position="491"/>
    </location>
</feature>
<feature type="domain" description="Reverse transcriptase/retrotransposon-derived protein RNase H-like" evidence="3">
    <location>
        <begin position="660"/>
        <end position="754"/>
    </location>
</feature>
<evidence type="ECO:0000256" key="1">
    <source>
        <dbReference type="SAM" id="MobiDB-lite"/>
    </source>
</evidence>
<evidence type="ECO:0008006" key="6">
    <source>
        <dbReference type="Google" id="ProtNLM"/>
    </source>
</evidence>
<dbReference type="PANTHER" id="PTHR33064:SF37">
    <property type="entry name" value="RIBONUCLEASE H"/>
    <property type="match status" value="1"/>
</dbReference>
<dbReference type="PANTHER" id="PTHR33064">
    <property type="entry name" value="POL PROTEIN"/>
    <property type="match status" value="1"/>
</dbReference>
<gene>
    <name evidence="4" type="ORF">PHMEG_00026487</name>
</gene>
<evidence type="ECO:0000313" key="5">
    <source>
        <dbReference type="Proteomes" id="UP000198211"/>
    </source>
</evidence>
<dbReference type="Pfam" id="PF13650">
    <property type="entry name" value="Asp_protease_2"/>
    <property type="match status" value="1"/>
</dbReference>
<dbReference type="Pfam" id="PF17919">
    <property type="entry name" value="RT_RNaseH_2"/>
    <property type="match status" value="1"/>
</dbReference>
<name>A0A225V8B1_9STRA</name>
<dbReference type="SUPFAM" id="SSF56672">
    <property type="entry name" value="DNA/RNA polymerases"/>
    <property type="match status" value="2"/>
</dbReference>
<protein>
    <recommendedName>
        <fullName evidence="6">Reverse transcriptase</fullName>
    </recommendedName>
</protein>
<dbReference type="InterPro" id="IPR000477">
    <property type="entry name" value="RT_dom"/>
</dbReference>
<keyword evidence="5" id="KW-1185">Reference proteome</keyword>
<dbReference type="Gene3D" id="2.40.70.10">
    <property type="entry name" value="Acid Proteases"/>
    <property type="match status" value="1"/>
</dbReference>
<dbReference type="InterPro" id="IPR043128">
    <property type="entry name" value="Rev_trsase/Diguanyl_cyclase"/>
</dbReference>